<dbReference type="GO" id="GO:0051082">
    <property type="term" value="F:unfolded protein binding"/>
    <property type="evidence" value="ECO:0007669"/>
    <property type="project" value="TreeGrafter"/>
</dbReference>
<gene>
    <name evidence="4" type="primary">107372301</name>
</gene>
<dbReference type="STRING" id="32264.T1K139"/>
<dbReference type="InterPro" id="IPR008978">
    <property type="entry name" value="HSP20-like_chaperone"/>
</dbReference>
<evidence type="ECO:0000256" key="2">
    <source>
        <dbReference type="ARBA" id="ARBA00013750"/>
    </source>
</evidence>
<dbReference type="CDD" id="cd06463">
    <property type="entry name" value="p23_like"/>
    <property type="match status" value="1"/>
</dbReference>
<evidence type="ECO:0000256" key="1">
    <source>
        <dbReference type="ARBA" id="ARBA00005607"/>
    </source>
</evidence>
<proteinExistence type="inferred from homology"/>
<reference evidence="4" key="2">
    <citation type="submission" date="2015-06" db="UniProtKB">
        <authorList>
            <consortium name="EnsemblMetazoa"/>
        </authorList>
    </citation>
    <scope>IDENTIFICATION</scope>
</reference>
<dbReference type="GO" id="GO:0005737">
    <property type="term" value="C:cytoplasm"/>
    <property type="evidence" value="ECO:0007669"/>
    <property type="project" value="TreeGrafter"/>
</dbReference>
<dbReference type="InterPro" id="IPR048696">
    <property type="entry name" value="SHQ1-like_CS"/>
</dbReference>
<dbReference type="AlphaFoldDB" id="T1K139"/>
<evidence type="ECO:0000313" key="5">
    <source>
        <dbReference type="Proteomes" id="UP000015104"/>
    </source>
</evidence>
<organism evidence="4 5">
    <name type="scientific">Tetranychus urticae</name>
    <name type="common">Two-spotted spider mite</name>
    <dbReference type="NCBI Taxonomy" id="32264"/>
    <lineage>
        <taxon>Eukaryota</taxon>
        <taxon>Metazoa</taxon>
        <taxon>Ecdysozoa</taxon>
        <taxon>Arthropoda</taxon>
        <taxon>Chelicerata</taxon>
        <taxon>Arachnida</taxon>
        <taxon>Acari</taxon>
        <taxon>Acariformes</taxon>
        <taxon>Trombidiformes</taxon>
        <taxon>Prostigmata</taxon>
        <taxon>Eleutherengona</taxon>
        <taxon>Raphignathae</taxon>
        <taxon>Tetranychoidea</taxon>
        <taxon>Tetranychidae</taxon>
        <taxon>Tetranychus</taxon>
    </lineage>
</organism>
<dbReference type="GO" id="GO:0005654">
    <property type="term" value="C:nucleoplasm"/>
    <property type="evidence" value="ECO:0007669"/>
    <property type="project" value="TreeGrafter"/>
</dbReference>
<dbReference type="Pfam" id="PF04925">
    <property type="entry name" value="SHQ1"/>
    <property type="match status" value="1"/>
</dbReference>
<dbReference type="Gene3D" id="2.60.40.790">
    <property type="match status" value="1"/>
</dbReference>
<dbReference type="PANTHER" id="PTHR12967:SF0">
    <property type="entry name" value="PROTEIN SHQ1 HOMOLOG"/>
    <property type="match status" value="1"/>
</dbReference>
<reference evidence="5" key="1">
    <citation type="submission" date="2011-08" db="EMBL/GenBank/DDBJ databases">
        <authorList>
            <person name="Rombauts S."/>
        </authorList>
    </citation>
    <scope>NUCLEOTIDE SEQUENCE</scope>
    <source>
        <strain evidence="5">London</strain>
    </source>
</reference>
<evidence type="ECO:0000259" key="3">
    <source>
        <dbReference type="PROSITE" id="PS51203"/>
    </source>
</evidence>
<dbReference type="OrthoDB" id="73639at2759"/>
<protein>
    <recommendedName>
        <fullName evidence="2">Protein SHQ1 homolog</fullName>
    </recommendedName>
</protein>
<dbReference type="EnsemblMetazoa" id="tetur03g10039.1">
    <property type="protein sequence ID" value="tetur03g10039.1"/>
    <property type="gene ID" value="tetur03g10039"/>
</dbReference>
<keyword evidence="5" id="KW-1185">Reference proteome</keyword>
<dbReference type="InterPro" id="IPR007052">
    <property type="entry name" value="CS_dom"/>
</dbReference>
<dbReference type="KEGG" id="tut:107372301"/>
<comment type="similarity">
    <text evidence="1">Belongs to the SHQ1 family.</text>
</comment>
<dbReference type="HOGENOM" id="CLU_030217_0_0_1"/>
<dbReference type="GO" id="GO:0000493">
    <property type="term" value="P:box H/ACA snoRNP assembly"/>
    <property type="evidence" value="ECO:0007669"/>
    <property type="project" value="InterPro"/>
</dbReference>
<dbReference type="InterPro" id="IPR007009">
    <property type="entry name" value="Shq1_C"/>
</dbReference>
<dbReference type="PANTHER" id="PTHR12967">
    <property type="entry name" value="PROTEIN SHQ1 HOMOLOG"/>
    <property type="match status" value="1"/>
</dbReference>
<feature type="domain" description="CS" evidence="3">
    <location>
        <begin position="1"/>
        <end position="90"/>
    </location>
</feature>
<dbReference type="SUPFAM" id="SSF49764">
    <property type="entry name" value="HSP20-like chaperones"/>
    <property type="match status" value="1"/>
</dbReference>
<dbReference type="eggNOG" id="KOG3247">
    <property type="taxonomic scope" value="Eukaryota"/>
</dbReference>
<evidence type="ECO:0000313" key="4">
    <source>
        <dbReference type="EnsemblMetazoa" id="tetur03g10039.1"/>
    </source>
</evidence>
<dbReference type="Proteomes" id="UP000015104">
    <property type="component" value="Unassembled WGS sequence"/>
</dbReference>
<sequence length="442" mass="52255">MITPNFMLKQDDKYVYITIKAPMAKLMETQIDFEGNLFHFSSKPYYLRLHLPGNLSAQDGSEKIDWVAEENRFVISVLKENEGEYFEGLDMLTKLLTQPKKEKPMIAQIEILDQESNIEGDDENEEEIDWYIDQSEWTENDQQSILGEKYGFANRYTGIIERLEDEIWDLLDVKKPEKTNNQDRKKQRIEQDIKAFDEEHYWFDMFELSETIENLICFKAHWELASTDTIQFDDDEIFRLKSLPRREYLLSRKEKFHLLLGLVDILFAYAYDVRTTDGEHSCESGWTISKLSSTLSWFEQFSTLPEVLSTCVQRSLTYPLYRNWSLCIKLISDVKKILKNGRTCVIKCLLDIHKIFNESGDLRYILNDLYITDYCIWLQHVKEKTFISLADAFERIQITKDMINLDLELIEEAANQAFIEDRYEKLKVSNDIKDLEIDSSKH</sequence>
<dbReference type="EMBL" id="CAEY01001145">
    <property type="status" value="NOT_ANNOTATED_CDS"/>
    <property type="molecule type" value="Genomic_DNA"/>
</dbReference>
<dbReference type="OMA" id="HNIESAW"/>
<name>T1K139_TETUR</name>
<dbReference type="Pfam" id="PF21413">
    <property type="entry name" value="SHQ1-like_CS"/>
    <property type="match status" value="1"/>
</dbReference>
<accession>T1K139</accession>
<dbReference type="InterPro" id="IPR039742">
    <property type="entry name" value="Shq1"/>
</dbReference>
<dbReference type="PROSITE" id="PS51203">
    <property type="entry name" value="CS"/>
    <property type="match status" value="1"/>
</dbReference>